<comment type="caution">
    <text evidence="2">The sequence shown here is derived from an EMBL/GenBank/DDBJ whole genome shotgun (WGS) entry which is preliminary data.</text>
</comment>
<dbReference type="SUPFAM" id="SSF53098">
    <property type="entry name" value="Ribonuclease H-like"/>
    <property type="match status" value="1"/>
</dbReference>
<evidence type="ECO:0000313" key="2">
    <source>
        <dbReference type="EMBL" id="MFD1428397.1"/>
    </source>
</evidence>
<dbReference type="PROSITE" id="PS50994">
    <property type="entry name" value="INTEGRASE"/>
    <property type="match status" value="1"/>
</dbReference>
<proteinExistence type="predicted"/>
<dbReference type="InterPro" id="IPR012337">
    <property type="entry name" value="RNaseH-like_sf"/>
</dbReference>
<gene>
    <name evidence="2" type="ORF">ACFQ4Y_15955</name>
</gene>
<dbReference type="InterPro" id="IPR001584">
    <property type="entry name" value="Integrase_cat-core"/>
</dbReference>
<dbReference type="PANTHER" id="PTHR46889">
    <property type="entry name" value="TRANSPOSASE INSF FOR INSERTION SEQUENCE IS3B-RELATED"/>
    <property type="match status" value="1"/>
</dbReference>
<dbReference type="PANTHER" id="PTHR46889:SF4">
    <property type="entry name" value="TRANSPOSASE INSO FOR INSERTION SEQUENCE ELEMENT IS911B-RELATED"/>
    <property type="match status" value="1"/>
</dbReference>
<accession>A0ABW4CCB6</accession>
<keyword evidence="3" id="KW-1185">Reference proteome</keyword>
<evidence type="ECO:0000313" key="3">
    <source>
        <dbReference type="Proteomes" id="UP001597282"/>
    </source>
</evidence>
<dbReference type="RefSeq" id="WP_380167259.1">
    <property type="nucleotide sequence ID" value="NZ_JBHTNU010000023.1"/>
</dbReference>
<dbReference type="Pfam" id="PF00665">
    <property type="entry name" value="rve"/>
    <property type="match status" value="1"/>
</dbReference>
<name>A0ABW4CCB6_9BACL</name>
<evidence type="ECO:0000259" key="1">
    <source>
        <dbReference type="PROSITE" id="PS50994"/>
    </source>
</evidence>
<dbReference type="InterPro" id="IPR036397">
    <property type="entry name" value="RNaseH_sf"/>
</dbReference>
<feature type="domain" description="Integrase catalytic" evidence="1">
    <location>
        <begin position="1"/>
        <end position="127"/>
    </location>
</feature>
<protein>
    <submittedName>
        <fullName evidence="2">DDE-type integrase/transposase/recombinase</fullName>
    </submittedName>
</protein>
<reference evidence="3" key="1">
    <citation type="journal article" date="2019" name="Int. J. Syst. Evol. Microbiol.">
        <title>The Global Catalogue of Microorganisms (GCM) 10K type strain sequencing project: providing services to taxonomists for standard genome sequencing and annotation.</title>
        <authorList>
            <consortium name="The Broad Institute Genomics Platform"/>
            <consortium name="The Broad Institute Genome Sequencing Center for Infectious Disease"/>
            <person name="Wu L."/>
            <person name="Ma J."/>
        </authorList>
    </citation>
    <scope>NUCLEOTIDE SEQUENCE [LARGE SCALE GENOMIC DNA]</scope>
    <source>
        <strain evidence="3">S1</strain>
    </source>
</reference>
<dbReference type="Proteomes" id="UP001597282">
    <property type="component" value="Unassembled WGS sequence"/>
</dbReference>
<sequence length="127" mass="14982">MTKVWSQEGWAYLVAMIDAYDRRIVGFDTQAFYRDDEAIDALHLAVNQTYPEGIREADSRLKLVHDNGSQFTSRDFQKSLDTLGIVSIWTAYKHLQSNGLIERWFRSLKEEEVWLHEIPLSARYERR</sequence>
<dbReference type="InterPro" id="IPR050900">
    <property type="entry name" value="Transposase_IS3/IS150/IS904"/>
</dbReference>
<organism evidence="2 3">
    <name type="scientific">Kroppenstedtia sanguinis</name>
    <dbReference type="NCBI Taxonomy" id="1380684"/>
    <lineage>
        <taxon>Bacteria</taxon>
        <taxon>Bacillati</taxon>
        <taxon>Bacillota</taxon>
        <taxon>Bacilli</taxon>
        <taxon>Bacillales</taxon>
        <taxon>Thermoactinomycetaceae</taxon>
        <taxon>Kroppenstedtia</taxon>
    </lineage>
</organism>
<dbReference type="Gene3D" id="3.30.420.10">
    <property type="entry name" value="Ribonuclease H-like superfamily/Ribonuclease H"/>
    <property type="match status" value="1"/>
</dbReference>
<dbReference type="EMBL" id="JBHTNU010000023">
    <property type="protein sequence ID" value="MFD1428397.1"/>
    <property type="molecule type" value="Genomic_DNA"/>
</dbReference>